<dbReference type="Proteomes" id="UP000324233">
    <property type="component" value="Chromosome"/>
</dbReference>
<proteinExistence type="predicted"/>
<dbReference type="EMBL" id="CP042997">
    <property type="protein sequence ID" value="QEH35528.1"/>
    <property type="molecule type" value="Genomic_DNA"/>
</dbReference>
<dbReference type="AlphaFoldDB" id="A0A5B9W4T8"/>
<dbReference type="Pfam" id="PF07287">
    <property type="entry name" value="AtuA"/>
    <property type="match status" value="1"/>
</dbReference>
<dbReference type="InterPro" id="IPR010839">
    <property type="entry name" value="AtuA_N"/>
</dbReference>
<name>A0A5B9W4T8_9BACT</name>
<dbReference type="RefSeq" id="WP_148595322.1">
    <property type="nucleotide sequence ID" value="NZ_CP042997.1"/>
</dbReference>
<gene>
    <name evidence="2" type="ORF">OJF2_40800</name>
</gene>
<organism evidence="2 3">
    <name type="scientific">Aquisphaera giovannonii</name>
    <dbReference type="NCBI Taxonomy" id="406548"/>
    <lineage>
        <taxon>Bacteria</taxon>
        <taxon>Pseudomonadati</taxon>
        <taxon>Planctomycetota</taxon>
        <taxon>Planctomycetia</taxon>
        <taxon>Isosphaerales</taxon>
        <taxon>Isosphaeraceae</taxon>
        <taxon>Aquisphaera</taxon>
    </lineage>
</organism>
<keyword evidence="3" id="KW-1185">Reference proteome</keyword>
<reference evidence="2 3" key="1">
    <citation type="submission" date="2019-08" db="EMBL/GenBank/DDBJ databases">
        <title>Deep-cultivation of Planctomycetes and their phenomic and genomic characterization uncovers novel biology.</title>
        <authorList>
            <person name="Wiegand S."/>
            <person name="Jogler M."/>
            <person name="Boedeker C."/>
            <person name="Pinto D."/>
            <person name="Vollmers J."/>
            <person name="Rivas-Marin E."/>
            <person name="Kohn T."/>
            <person name="Peeters S.H."/>
            <person name="Heuer A."/>
            <person name="Rast P."/>
            <person name="Oberbeckmann S."/>
            <person name="Bunk B."/>
            <person name="Jeske O."/>
            <person name="Meyerdierks A."/>
            <person name="Storesund J.E."/>
            <person name="Kallscheuer N."/>
            <person name="Luecker S."/>
            <person name="Lage O.M."/>
            <person name="Pohl T."/>
            <person name="Merkel B.J."/>
            <person name="Hornburger P."/>
            <person name="Mueller R.-W."/>
            <person name="Bruemmer F."/>
            <person name="Labrenz M."/>
            <person name="Spormann A.M."/>
            <person name="Op den Camp H."/>
            <person name="Overmann J."/>
            <person name="Amann R."/>
            <person name="Jetten M.S.M."/>
            <person name="Mascher T."/>
            <person name="Medema M.H."/>
            <person name="Devos D.P."/>
            <person name="Kaster A.-K."/>
            <person name="Ovreas L."/>
            <person name="Rohde M."/>
            <person name="Galperin M.Y."/>
            <person name="Jogler C."/>
        </authorList>
    </citation>
    <scope>NUCLEOTIDE SEQUENCE [LARGE SCALE GENOMIC DNA]</scope>
    <source>
        <strain evidence="2 3">OJF2</strain>
    </source>
</reference>
<dbReference type="KEGG" id="agv:OJF2_40800"/>
<dbReference type="PANTHER" id="PTHR47708:SF2">
    <property type="entry name" value="SI:CH73-132F6.5"/>
    <property type="match status" value="1"/>
</dbReference>
<protein>
    <recommendedName>
        <fullName evidence="1">Acyclic terpene utilisation N-terminal domain-containing protein</fullName>
    </recommendedName>
</protein>
<sequence length="462" mass="48770">MTAPIRVGNAQGFWGDRSDAPAEMLALEPGLDYLTLDYLAEVSLSILAVQRDRDPSLGYARDFVEVVRSLAPYWRAGGRCRLISNAGGLNPRGCAAACAEALRDAGTPPMPIGVVEGDDVLPILRDSAGGAGAPDDFRNLDDGRPISDVLDRVVTANAYLGAGPIVEALAGGARIVITGRVADPSLTVAPCVHEFGWRWDDHDRIAGSTVAGHLIECGAQVTGGISTDWLEVPDPSRIGFPIVEVAPDGTCVATKPGGTGGRVDARTVTEQLLYEIGDPDNYLSPDATVSFLGLRVEDLGGDRVRVAGARGRPAPPSYKVSATFRDGYRAQGMLTISGRDAAAKARRCGEIVLDRVRAAGYSLREATIECLGAGDVTPGLPGPVDRSDLREVVLRVAVADESRAAVERFSKELMPLITAGPPGTTGYAEGRPKVHQVFRYWPCLIGRGLVTPRVSLIGPEDA</sequence>
<dbReference type="OrthoDB" id="9763456at2"/>
<evidence type="ECO:0000313" key="3">
    <source>
        <dbReference type="Proteomes" id="UP000324233"/>
    </source>
</evidence>
<evidence type="ECO:0000313" key="2">
    <source>
        <dbReference type="EMBL" id="QEH35528.1"/>
    </source>
</evidence>
<evidence type="ECO:0000259" key="1">
    <source>
        <dbReference type="Pfam" id="PF07287"/>
    </source>
</evidence>
<accession>A0A5B9W4T8</accession>
<feature type="domain" description="Acyclic terpene utilisation N-terminal" evidence="1">
    <location>
        <begin position="5"/>
        <end position="455"/>
    </location>
</feature>
<dbReference type="PANTHER" id="PTHR47708">
    <property type="match status" value="1"/>
</dbReference>